<dbReference type="InterPro" id="IPR017871">
    <property type="entry name" value="ABC_transporter-like_CS"/>
</dbReference>
<dbReference type="SUPFAM" id="SSF52540">
    <property type="entry name" value="P-loop containing nucleoside triphosphate hydrolases"/>
    <property type="match status" value="1"/>
</dbReference>
<comment type="caution">
    <text evidence="6">The sequence shown here is derived from an EMBL/GenBank/DDBJ whole genome shotgun (WGS) entry which is preliminary data.</text>
</comment>
<dbReference type="SMART" id="SM00382">
    <property type="entry name" value="AAA"/>
    <property type="match status" value="1"/>
</dbReference>
<dbReference type="CDD" id="cd03257">
    <property type="entry name" value="ABC_NikE_OppD_transporters"/>
    <property type="match status" value="1"/>
</dbReference>
<feature type="domain" description="ABC transporter" evidence="5">
    <location>
        <begin position="26"/>
        <end position="279"/>
    </location>
</feature>
<keyword evidence="2" id="KW-0813">Transport</keyword>
<dbReference type="Pfam" id="PF08352">
    <property type="entry name" value="oligo_HPY"/>
    <property type="match status" value="1"/>
</dbReference>
<organism evidence="6 7">
    <name type="scientific">Candidatus Sysuiplasma superficiale</name>
    <dbReference type="NCBI Taxonomy" id="2823368"/>
    <lineage>
        <taxon>Archaea</taxon>
        <taxon>Methanobacteriati</taxon>
        <taxon>Thermoplasmatota</taxon>
        <taxon>Thermoplasmata</taxon>
        <taxon>Candidatus Sysuiplasmatales</taxon>
        <taxon>Candidatus Sysuiplasmataceae</taxon>
        <taxon>Candidatus Sysuiplasma</taxon>
    </lineage>
</organism>
<evidence type="ECO:0000256" key="3">
    <source>
        <dbReference type="ARBA" id="ARBA00022741"/>
    </source>
</evidence>
<keyword evidence="3" id="KW-0547">Nucleotide-binding</keyword>
<dbReference type="Proteomes" id="UP000716004">
    <property type="component" value="Unassembled WGS sequence"/>
</dbReference>
<dbReference type="PROSITE" id="PS50893">
    <property type="entry name" value="ABC_TRANSPORTER_2"/>
    <property type="match status" value="1"/>
</dbReference>
<dbReference type="AlphaFoldDB" id="A0A8J7YR52"/>
<dbReference type="PANTHER" id="PTHR43776:SF7">
    <property type="entry name" value="D,D-DIPEPTIDE TRANSPORT ATP-BINDING PROTEIN DDPF-RELATED"/>
    <property type="match status" value="1"/>
</dbReference>
<dbReference type="GO" id="GO:0016887">
    <property type="term" value="F:ATP hydrolysis activity"/>
    <property type="evidence" value="ECO:0007669"/>
    <property type="project" value="InterPro"/>
</dbReference>
<dbReference type="InterPro" id="IPR050319">
    <property type="entry name" value="ABC_transp_ATP-bind"/>
</dbReference>
<evidence type="ECO:0000313" key="6">
    <source>
        <dbReference type="EMBL" id="MBX8632816.1"/>
    </source>
</evidence>
<dbReference type="InterPro" id="IPR003439">
    <property type="entry name" value="ABC_transporter-like_ATP-bd"/>
</dbReference>
<dbReference type="InterPro" id="IPR027417">
    <property type="entry name" value="P-loop_NTPase"/>
</dbReference>
<dbReference type="InterPro" id="IPR013563">
    <property type="entry name" value="Oligopep_ABC_C"/>
</dbReference>
<keyword evidence="4 6" id="KW-0067">ATP-binding</keyword>
<dbReference type="PANTHER" id="PTHR43776">
    <property type="entry name" value="TRANSPORT ATP-BINDING PROTEIN"/>
    <property type="match status" value="1"/>
</dbReference>
<dbReference type="Pfam" id="PF00005">
    <property type="entry name" value="ABC_tran"/>
    <property type="match status" value="1"/>
</dbReference>
<evidence type="ECO:0000256" key="2">
    <source>
        <dbReference type="ARBA" id="ARBA00022448"/>
    </source>
</evidence>
<dbReference type="GO" id="GO:0015833">
    <property type="term" value="P:peptide transport"/>
    <property type="evidence" value="ECO:0007669"/>
    <property type="project" value="InterPro"/>
</dbReference>
<dbReference type="GO" id="GO:0055085">
    <property type="term" value="P:transmembrane transport"/>
    <property type="evidence" value="ECO:0007669"/>
    <property type="project" value="UniProtKB-ARBA"/>
</dbReference>
<evidence type="ECO:0000313" key="7">
    <source>
        <dbReference type="Proteomes" id="UP000716004"/>
    </source>
</evidence>
<dbReference type="GO" id="GO:0005524">
    <property type="term" value="F:ATP binding"/>
    <property type="evidence" value="ECO:0007669"/>
    <property type="project" value="UniProtKB-KW"/>
</dbReference>
<reference evidence="6" key="1">
    <citation type="submission" date="2021-04" db="EMBL/GenBank/DDBJ databases">
        <title>Genomic insights into ecological role and evolution of a novel Thermoplasmata order Candidatus Sysuiplasmatales.</title>
        <authorList>
            <person name="Yuan Y."/>
        </authorList>
    </citation>
    <scope>NUCLEOTIDE SEQUENCE</scope>
    <source>
        <strain evidence="6">YP2-bin.285</strain>
    </source>
</reference>
<evidence type="ECO:0000256" key="1">
    <source>
        <dbReference type="ARBA" id="ARBA00005417"/>
    </source>
</evidence>
<proteinExistence type="inferred from homology"/>
<evidence type="ECO:0000259" key="5">
    <source>
        <dbReference type="PROSITE" id="PS50893"/>
    </source>
</evidence>
<dbReference type="PROSITE" id="PS00211">
    <property type="entry name" value="ABC_TRANSPORTER_1"/>
    <property type="match status" value="1"/>
</dbReference>
<dbReference type="EMBL" id="JAGVSJ010000076">
    <property type="protein sequence ID" value="MBX8632816.1"/>
    <property type="molecule type" value="Genomic_DNA"/>
</dbReference>
<protein>
    <submittedName>
        <fullName evidence="6">ABC transporter ATP-binding protein</fullName>
    </submittedName>
</protein>
<gene>
    <name evidence="6" type="ORF">J9259_09955</name>
</gene>
<sequence length="353" mass="38985">GEKCLQPDSNIRTAQIAALLSRNAIIQVENAIKKYPVNTGKFTFRRDFRLALDGVSIEIGKGEILGLVGESGSGKTTLGMALLGLIQIDGGSIYFEGRDVKKLRGKEKLEFVTKTQMIFQDPYESLNPLRSVYDSVLSPLTVSQKDMKYGERVDAVCSALERAGLYPPESFLAKYPQQLSGGQRQRVGIARAIISNPSFVVADEPVSMLDMSLRAEILNLLADISRKDGLSMVFISHDMVVTKYISQRIAVLYMGQLVELAASSELVKNPLHPYTQILIKSVPLLESDSDTFDTVVEYDSDTINRGENACAFRANCPHVMDVCRSRRPPVQEISTDHFVACFLYSDSAKVSKS</sequence>
<name>A0A8J7YR52_9ARCH</name>
<dbReference type="NCBIfam" id="TIGR01727">
    <property type="entry name" value="oligo_HPY"/>
    <property type="match status" value="1"/>
</dbReference>
<dbReference type="InterPro" id="IPR003593">
    <property type="entry name" value="AAA+_ATPase"/>
</dbReference>
<accession>A0A8J7YR52</accession>
<comment type="similarity">
    <text evidence="1">Belongs to the ABC transporter superfamily.</text>
</comment>
<feature type="non-terminal residue" evidence="6">
    <location>
        <position position="1"/>
    </location>
</feature>
<dbReference type="Gene3D" id="3.40.50.300">
    <property type="entry name" value="P-loop containing nucleotide triphosphate hydrolases"/>
    <property type="match status" value="1"/>
</dbReference>
<evidence type="ECO:0000256" key="4">
    <source>
        <dbReference type="ARBA" id="ARBA00022840"/>
    </source>
</evidence>